<feature type="region of interest" description="Disordered" evidence="4">
    <location>
        <begin position="69"/>
        <end position="112"/>
    </location>
</feature>
<feature type="region of interest" description="Disordered" evidence="4">
    <location>
        <begin position="1"/>
        <end position="57"/>
    </location>
</feature>
<evidence type="ECO:0000313" key="7">
    <source>
        <dbReference type="Proteomes" id="UP001159427"/>
    </source>
</evidence>
<evidence type="ECO:0000256" key="3">
    <source>
        <dbReference type="ARBA" id="ARBA00023034"/>
    </source>
</evidence>
<keyword evidence="3" id="KW-0333">Golgi apparatus</keyword>
<evidence type="ECO:0000256" key="4">
    <source>
        <dbReference type="SAM" id="MobiDB-lite"/>
    </source>
</evidence>
<feature type="compositionally biased region" description="Polar residues" evidence="4">
    <location>
        <begin position="86"/>
        <end position="107"/>
    </location>
</feature>
<dbReference type="InterPro" id="IPR026533">
    <property type="entry name" value="NTPase/PRRC1"/>
</dbReference>
<feature type="domain" description="Non-canonical purine NTP phosphatase/PRRC1" evidence="5">
    <location>
        <begin position="180"/>
        <end position="288"/>
    </location>
</feature>
<gene>
    <name evidence="6" type="ORF">PEVE_00033911</name>
</gene>
<comment type="similarity">
    <text evidence="2">Belongs to the PRRC1 family.</text>
</comment>
<protein>
    <recommendedName>
        <fullName evidence="5">Non-canonical purine NTP phosphatase/PRRC1 domain-containing protein</fullName>
    </recommendedName>
</protein>
<dbReference type="Proteomes" id="UP001159427">
    <property type="component" value="Unassembled WGS sequence"/>
</dbReference>
<dbReference type="InterPro" id="IPR026534">
    <property type="entry name" value="PRRC1"/>
</dbReference>
<dbReference type="EMBL" id="CALNXI010000507">
    <property type="protein sequence ID" value="CAH3028366.1"/>
    <property type="molecule type" value="Genomic_DNA"/>
</dbReference>
<accession>A0ABN8MFV7</accession>
<evidence type="ECO:0000256" key="2">
    <source>
        <dbReference type="ARBA" id="ARBA00010298"/>
    </source>
</evidence>
<dbReference type="PANTHER" id="PTHR23276:SF2">
    <property type="entry name" value="PROTEIN PRRC1"/>
    <property type="match status" value="1"/>
</dbReference>
<sequence length="362" mass="39088">MDITKEVESALEEEGYVKIDSTSPSTMTTSTITSPVSLADNTSSLSAGSSVNSQPVSRVTIPVQQQIRADLPSSNAPKNPAVKSPYETNLGSSSPLSTWQRQNSGQTSEDDQIGSMWSWMSSAVSAGLQTTQNLGRNIVEKTKTSVESVITTLDPEMQDYLRGRDQSINIAVTTDDSEAVEAIKDGFLQVFEHVVIQPHSSVSGIAPLPVGFSAGVKGAQHRIANLVRGKKILEGQVIIGFEEMVCELLPGKWFGLTCLALSDPTSKLEFETFSQSVHIPKLYITKAEESTPSNYNLRWSGLSYTLGEVIIGSGQAHGDWQSKLSGSSKRQILTLAARTLAGQFRDRLKVCADSLMENAVVM</sequence>
<name>A0ABN8MFV7_9CNID</name>
<evidence type="ECO:0000256" key="1">
    <source>
        <dbReference type="ARBA" id="ARBA00004555"/>
    </source>
</evidence>
<organism evidence="6 7">
    <name type="scientific">Porites evermanni</name>
    <dbReference type="NCBI Taxonomy" id="104178"/>
    <lineage>
        <taxon>Eukaryota</taxon>
        <taxon>Metazoa</taxon>
        <taxon>Cnidaria</taxon>
        <taxon>Anthozoa</taxon>
        <taxon>Hexacorallia</taxon>
        <taxon>Scleractinia</taxon>
        <taxon>Fungiina</taxon>
        <taxon>Poritidae</taxon>
        <taxon>Porites</taxon>
    </lineage>
</organism>
<dbReference type="Pfam" id="PF01931">
    <property type="entry name" value="NTPase_I-T"/>
    <property type="match status" value="1"/>
</dbReference>
<comment type="caution">
    <text evidence="6">The sequence shown here is derived from an EMBL/GenBank/DDBJ whole genome shotgun (WGS) entry which is preliminary data.</text>
</comment>
<feature type="compositionally biased region" description="Low complexity" evidence="4">
    <location>
        <begin position="21"/>
        <end position="37"/>
    </location>
</feature>
<evidence type="ECO:0000313" key="6">
    <source>
        <dbReference type="EMBL" id="CAH3028366.1"/>
    </source>
</evidence>
<dbReference type="InterPro" id="IPR029001">
    <property type="entry name" value="ITPase-like_fam"/>
</dbReference>
<keyword evidence="7" id="KW-1185">Reference proteome</keyword>
<proteinExistence type="inferred from homology"/>
<evidence type="ECO:0000259" key="5">
    <source>
        <dbReference type="Pfam" id="PF01931"/>
    </source>
</evidence>
<reference evidence="6 7" key="1">
    <citation type="submission" date="2022-05" db="EMBL/GenBank/DDBJ databases">
        <authorList>
            <consortium name="Genoscope - CEA"/>
            <person name="William W."/>
        </authorList>
    </citation>
    <scope>NUCLEOTIDE SEQUENCE [LARGE SCALE GENOMIC DNA]</scope>
</reference>
<feature type="compositionally biased region" description="Polar residues" evidence="4">
    <location>
        <begin position="39"/>
        <end position="57"/>
    </location>
</feature>
<dbReference type="PANTHER" id="PTHR23276">
    <property type="entry name" value="PROTEIN PRRC1"/>
    <property type="match status" value="1"/>
</dbReference>
<dbReference type="Gene3D" id="3.90.950.10">
    <property type="match status" value="1"/>
</dbReference>
<comment type="subcellular location">
    <subcellularLocation>
        <location evidence="1">Golgi apparatus</location>
    </subcellularLocation>
</comment>
<dbReference type="SUPFAM" id="SSF52972">
    <property type="entry name" value="ITPase-like"/>
    <property type="match status" value="1"/>
</dbReference>